<reference evidence="3" key="1">
    <citation type="submission" date="2021-05" db="EMBL/GenBank/DDBJ databases">
        <title>The genome of the haptophyte Pavlova lutheri (Diacronema luteri, Pavlovales) - a model for lipid biosynthesis in eukaryotic algae.</title>
        <authorList>
            <person name="Hulatt C.J."/>
            <person name="Posewitz M.C."/>
        </authorList>
    </citation>
    <scope>NUCLEOTIDE SEQUENCE</scope>
    <source>
        <strain evidence="3">NIVA-4/92</strain>
    </source>
</reference>
<sequence>MRGEHVWAESGSSDAEGEVSGGAAADGEGEMHMVDATDGSDAEDPDFPADADAASDAQLQEAIQRVRADRSLVPPPLPTPPTLALLARPADKLRAVQAFIERLGYNYTGTDYFDVRKNRPFARVLETARLIVRTALPIKCVEAVFVAVLLTQELSELERVPFAFKSRVDGRVAKHIVLAVRQPGVGWGALGLSRRKELYYKELGSCAQLSDLYVGFLRGYEAVCHRLVRVRVGLPVPHDSFSAERLCWAYRSLSVRADDAAAHADVCAQLNAFARSAPKLAHAWRASGGAGAGAAGGAGAPAPATAGAPGEAAAAAAGADAPSPARRPSGAARSAAGAPVAAQARHSPKRGGAASPRRAGAPSASPKRGGAPSPRRASPRRAVAHLRV</sequence>
<organism evidence="3 4">
    <name type="scientific">Diacronema lutheri</name>
    <name type="common">Unicellular marine alga</name>
    <name type="synonym">Monochrysis lutheri</name>
    <dbReference type="NCBI Taxonomy" id="2081491"/>
    <lineage>
        <taxon>Eukaryota</taxon>
        <taxon>Haptista</taxon>
        <taxon>Haptophyta</taxon>
        <taxon>Pavlovophyceae</taxon>
        <taxon>Pavlovales</taxon>
        <taxon>Pavlovaceae</taxon>
        <taxon>Diacronema</taxon>
    </lineage>
</organism>
<evidence type="ECO:0008006" key="5">
    <source>
        <dbReference type="Google" id="ProtNLM"/>
    </source>
</evidence>
<name>A0A8J6C9X6_DIALT</name>
<dbReference type="OrthoDB" id="9974232at2759"/>
<feature type="region of interest" description="Disordered" evidence="2">
    <location>
        <begin position="291"/>
        <end position="388"/>
    </location>
</feature>
<dbReference type="InterPro" id="IPR028131">
    <property type="entry name" value="VASH1"/>
</dbReference>
<comment type="caution">
    <text evidence="3">The sequence shown here is derived from an EMBL/GenBank/DDBJ whole genome shotgun (WGS) entry which is preliminary data.</text>
</comment>
<evidence type="ECO:0000256" key="2">
    <source>
        <dbReference type="SAM" id="MobiDB-lite"/>
    </source>
</evidence>
<dbReference type="EMBL" id="JAGTXO010000036">
    <property type="protein sequence ID" value="KAG8459878.1"/>
    <property type="molecule type" value="Genomic_DNA"/>
</dbReference>
<keyword evidence="4" id="KW-1185">Reference proteome</keyword>
<feature type="region of interest" description="Disordered" evidence="2">
    <location>
        <begin position="1"/>
        <end position="55"/>
    </location>
</feature>
<accession>A0A8J6C9X6</accession>
<evidence type="ECO:0000313" key="3">
    <source>
        <dbReference type="EMBL" id="KAG8459878.1"/>
    </source>
</evidence>
<dbReference type="Pfam" id="PF14822">
    <property type="entry name" value="Vasohibin"/>
    <property type="match status" value="1"/>
</dbReference>
<feature type="compositionally biased region" description="Acidic residues" evidence="2">
    <location>
        <begin position="38"/>
        <end position="49"/>
    </location>
</feature>
<protein>
    <recommendedName>
        <fullName evidence="5">Vasohibin-1</fullName>
    </recommendedName>
</protein>
<dbReference type="AlphaFoldDB" id="A0A8J6C9X6"/>
<feature type="compositionally biased region" description="Low complexity" evidence="2">
    <location>
        <begin position="300"/>
        <end position="376"/>
    </location>
</feature>
<proteinExistence type="predicted"/>
<dbReference type="PANTHER" id="PTHR15750">
    <property type="entry name" value="VASOHIBIN-1-LIKE ISOFORM X2"/>
    <property type="match status" value="1"/>
</dbReference>
<evidence type="ECO:0000256" key="1">
    <source>
        <dbReference type="PIRSR" id="PIRSR628131-1"/>
    </source>
</evidence>
<feature type="active site" evidence="1">
    <location>
        <position position="193"/>
    </location>
</feature>
<evidence type="ECO:0000313" key="4">
    <source>
        <dbReference type="Proteomes" id="UP000751190"/>
    </source>
</evidence>
<gene>
    <name evidence="3" type="ORF">KFE25_010927</name>
</gene>
<dbReference type="GO" id="GO:0005737">
    <property type="term" value="C:cytoplasm"/>
    <property type="evidence" value="ECO:0007669"/>
    <property type="project" value="InterPro"/>
</dbReference>
<feature type="compositionally biased region" description="Basic residues" evidence="2">
    <location>
        <begin position="377"/>
        <end position="388"/>
    </location>
</feature>
<feature type="active site" evidence="1">
    <location>
        <position position="140"/>
    </location>
</feature>
<feature type="active site" evidence="1">
    <location>
        <position position="175"/>
    </location>
</feature>
<dbReference type="Proteomes" id="UP000751190">
    <property type="component" value="Unassembled WGS sequence"/>
</dbReference>
<dbReference type="PANTHER" id="PTHR15750:SF2">
    <property type="entry name" value="VASOHIBIN"/>
    <property type="match status" value="1"/>
</dbReference>